<dbReference type="InterPro" id="IPR020846">
    <property type="entry name" value="MFS_dom"/>
</dbReference>
<dbReference type="CDD" id="cd17369">
    <property type="entry name" value="MFS_ShiA_like"/>
    <property type="match status" value="1"/>
</dbReference>
<dbReference type="InterPro" id="IPR036259">
    <property type="entry name" value="MFS_trans_sf"/>
</dbReference>
<dbReference type="PROSITE" id="PS00216">
    <property type="entry name" value="SUGAR_TRANSPORT_1"/>
    <property type="match status" value="1"/>
</dbReference>
<dbReference type="Gene3D" id="1.20.1250.20">
    <property type="entry name" value="MFS general substrate transporter like domains"/>
    <property type="match status" value="1"/>
</dbReference>
<reference evidence="10 11" key="1">
    <citation type="journal article" date="2019" name="Int. J. Syst. Evol. Microbiol.">
        <title>The Global Catalogue of Microorganisms (GCM) 10K type strain sequencing project: providing services to taxonomists for standard genome sequencing and annotation.</title>
        <authorList>
            <consortium name="The Broad Institute Genomics Platform"/>
            <consortium name="The Broad Institute Genome Sequencing Center for Infectious Disease"/>
            <person name="Wu L."/>
            <person name="Ma J."/>
        </authorList>
    </citation>
    <scope>NUCLEOTIDE SEQUENCE [LARGE SCALE GENOMIC DNA]</scope>
    <source>
        <strain evidence="10 11">JCM 14545</strain>
    </source>
</reference>
<feature type="transmembrane region" description="Helical" evidence="8">
    <location>
        <begin position="195"/>
        <end position="214"/>
    </location>
</feature>
<evidence type="ECO:0000313" key="11">
    <source>
        <dbReference type="Proteomes" id="UP001501116"/>
    </source>
</evidence>
<keyword evidence="5 8" id="KW-0812">Transmembrane</keyword>
<comment type="subcellular location">
    <subcellularLocation>
        <location evidence="1">Cell inner membrane</location>
        <topology evidence="1">Multi-pass membrane protein</topology>
    </subcellularLocation>
</comment>
<gene>
    <name evidence="10" type="ORF">GCM10009754_05840</name>
</gene>
<feature type="transmembrane region" description="Helical" evidence="8">
    <location>
        <begin position="160"/>
        <end position="183"/>
    </location>
</feature>
<feature type="transmembrane region" description="Helical" evidence="8">
    <location>
        <begin position="379"/>
        <end position="401"/>
    </location>
</feature>
<feature type="transmembrane region" description="Helical" evidence="8">
    <location>
        <begin position="314"/>
        <end position="334"/>
    </location>
</feature>
<organism evidence="10 11">
    <name type="scientific">Amycolatopsis minnesotensis</name>
    <dbReference type="NCBI Taxonomy" id="337894"/>
    <lineage>
        <taxon>Bacteria</taxon>
        <taxon>Bacillati</taxon>
        <taxon>Actinomycetota</taxon>
        <taxon>Actinomycetes</taxon>
        <taxon>Pseudonocardiales</taxon>
        <taxon>Pseudonocardiaceae</taxon>
        <taxon>Amycolatopsis</taxon>
    </lineage>
</organism>
<dbReference type="InterPro" id="IPR005829">
    <property type="entry name" value="Sugar_transporter_CS"/>
</dbReference>
<dbReference type="PANTHER" id="PTHR43045:SF1">
    <property type="entry name" value="SHIKIMATE TRANSPORTER"/>
    <property type="match status" value="1"/>
</dbReference>
<keyword evidence="11" id="KW-1185">Reference proteome</keyword>
<keyword evidence="4" id="KW-0997">Cell inner membrane</keyword>
<keyword evidence="7 8" id="KW-0472">Membrane</keyword>
<dbReference type="NCBIfam" id="TIGR00883">
    <property type="entry name" value="2A0106"/>
    <property type="match status" value="1"/>
</dbReference>
<evidence type="ECO:0000313" key="10">
    <source>
        <dbReference type="EMBL" id="GAA1941344.1"/>
    </source>
</evidence>
<name>A0ABN2Q1V4_9PSEU</name>
<dbReference type="Pfam" id="PF07690">
    <property type="entry name" value="MFS_1"/>
    <property type="match status" value="1"/>
</dbReference>
<evidence type="ECO:0000256" key="5">
    <source>
        <dbReference type="ARBA" id="ARBA00022692"/>
    </source>
</evidence>
<feature type="transmembrane region" description="Helical" evidence="8">
    <location>
        <begin position="125"/>
        <end position="148"/>
    </location>
</feature>
<dbReference type="SUPFAM" id="SSF103473">
    <property type="entry name" value="MFS general substrate transporter"/>
    <property type="match status" value="1"/>
</dbReference>
<dbReference type="PROSITE" id="PS00217">
    <property type="entry name" value="SUGAR_TRANSPORT_2"/>
    <property type="match status" value="1"/>
</dbReference>
<evidence type="ECO:0000256" key="2">
    <source>
        <dbReference type="ARBA" id="ARBA00022448"/>
    </source>
</evidence>
<keyword evidence="6 8" id="KW-1133">Transmembrane helix</keyword>
<evidence type="ECO:0000259" key="9">
    <source>
        <dbReference type="PROSITE" id="PS50850"/>
    </source>
</evidence>
<evidence type="ECO:0000256" key="6">
    <source>
        <dbReference type="ARBA" id="ARBA00022989"/>
    </source>
</evidence>
<comment type="caution">
    <text evidence="10">The sequence shown here is derived from an EMBL/GenBank/DDBJ whole genome shotgun (WGS) entry which is preliminary data.</text>
</comment>
<accession>A0ABN2Q1V4</accession>
<feature type="transmembrane region" description="Helical" evidence="8">
    <location>
        <begin position="95"/>
        <end position="119"/>
    </location>
</feature>
<dbReference type="RefSeq" id="WP_344413038.1">
    <property type="nucleotide sequence ID" value="NZ_BAAANN010000002.1"/>
</dbReference>
<keyword evidence="3" id="KW-1003">Cell membrane</keyword>
<dbReference type="EMBL" id="BAAANN010000002">
    <property type="protein sequence ID" value="GAA1941344.1"/>
    <property type="molecule type" value="Genomic_DNA"/>
</dbReference>
<proteinExistence type="predicted"/>
<sequence length="443" mass="46795">MTEHAAVRSPEVAKPPVRAARIAVASFIGTAIEFYDFYIYGTAAALVFGKLFFPTFSSLAGTLAAFATFGVGFVARPVGAVVFGHFGDRIGRKRMLVVSLLTMGTGTVAIGVLPTFSAIGIGAPILLVLCRFLQGFGLGGEWGGAVLLATEYAPKGKRGLWSSFPQIGPAIGFIVASGAFLVLSNSLSDADFQSWGWRVPFLASAVLIVIGYYIRMKIAETPVFEKAMREQEKAKAPIVEVIKKQPRTLALSTVAFILAHTLFYTITTFSLSYGTSELKLDRNMLLICTMIAAAVMGLATPALAVYSDRVGRRAVCIASAVLAAVWAFPLFALLHTGNPVLIAIALSVGLIAFAALFGPMGAFLPELFATRYRYTGASVAYNASSIVGGGVSPILATQLIASTGSSASVSLYVIVIAVLCAVCVYFLRETRSVDLATDAGLHR</sequence>
<feature type="transmembrane region" description="Helical" evidence="8">
    <location>
        <begin position="407"/>
        <end position="427"/>
    </location>
</feature>
<feature type="transmembrane region" description="Helical" evidence="8">
    <location>
        <begin position="340"/>
        <end position="358"/>
    </location>
</feature>
<feature type="transmembrane region" description="Helical" evidence="8">
    <location>
        <begin position="249"/>
        <end position="272"/>
    </location>
</feature>
<feature type="transmembrane region" description="Helical" evidence="8">
    <location>
        <begin position="59"/>
        <end position="83"/>
    </location>
</feature>
<feature type="domain" description="Major facilitator superfamily (MFS) profile" evidence="9">
    <location>
        <begin position="22"/>
        <end position="432"/>
    </location>
</feature>
<dbReference type="PANTHER" id="PTHR43045">
    <property type="entry name" value="SHIKIMATE TRANSPORTER"/>
    <property type="match status" value="1"/>
</dbReference>
<dbReference type="PROSITE" id="PS50850">
    <property type="entry name" value="MFS"/>
    <property type="match status" value="1"/>
</dbReference>
<evidence type="ECO:0000256" key="1">
    <source>
        <dbReference type="ARBA" id="ARBA00004429"/>
    </source>
</evidence>
<evidence type="ECO:0000256" key="4">
    <source>
        <dbReference type="ARBA" id="ARBA00022519"/>
    </source>
</evidence>
<evidence type="ECO:0000256" key="7">
    <source>
        <dbReference type="ARBA" id="ARBA00023136"/>
    </source>
</evidence>
<keyword evidence="2" id="KW-0813">Transport</keyword>
<protein>
    <submittedName>
        <fullName evidence="10">MFS transporter</fullName>
    </submittedName>
</protein>
<dbReference type="InterPro" id="IPR011701">
    <property type="entry name" value="MFS"/>
</dbReference>
<evidence type="ECO:0000256" key="8">
    <source>
        <dbReference type="SAM" id="Phobius"/>
    </source>
</evidence>
<feature type="transmembrane region" description="Helical" evidence="8">
    <location>
        <begin position="284"/>
        <end position="307"/>
    </location>
</feature>
<dbReference type="Proteomes" id="UP001501116">
    <property type="component" value="Unassembled WGS sequence"/>
</dbReference>
<evidence type="ECO:0000256" key="3">
    <source>
        <dbReference type="ARBA" id="ARBA00022475"/>
    </source>
</evidence>
<dbReference type="InterPro" id="IPR004736">
    <property type="entry name" value="MHS_symport"/>
</dbReference>